<dbReference type="GO" id="GO:0016020">
    <property type="term" value="C:membrane"/>
    <property type="evidence" value="ECO:0007669"/>
    <property type="project" value="UniProtKB-SubCell"/>
</dbReference>
<comment type="subcellular location">
    <subcellularLocation>
        <location evidence="1">Membrane</location>
        <topology evidence="1">Single-pass type I membrane protein</topology>
    </subcellularLocation>
</comment>
<dbReference type="InterPro" id="IPR011009">
    <property type="entry name" value="Kinase-like_dom_sf"/>
</dbReference>
<evidence type="ECO:0000256" key="3">
    <source>
        <dbReference type="SAM" id="Phobius"/>
    </source>
</evidence>
<protein>
    <recommendedName>
        <fullName evidence="4">Protein kinase domain-containing protein</fullName>
    </recommendedName>
</protein>
<accession>A0A0R0KWX7</accession>
<dbReference type="PROSITE" id="PS00107">
    <property type="entry name" value="PROTEIN_KINASE_ATP"/>
    <property type="match status" value="1"/>
</dbReference>
<feature type="transmembrane region" description="Helical" evidence="3">
    <location>
        <begin position="34"/>
        <end position="57"/>
    </location>
</feature>
<organism evidence="5">
    <name type="scientific">Glycine max</name>
    <name type="common">Soybean</name>
    <name type="synonym">Glycine hispida</name>
    <dbReference type="NCBI Taxonomy" id="3847"/>
    <lineage>
        <taxon>Eukaryota</taxon>
        <taxon>Viridiplantae</taxon>
        <taxon>Streptophyta</taxon>
        <taxon>Embryophyta</taxon>
        <taxon>Tracheophyta</taxon>
        <taxon>Spermatophyta</taxon>
        <taxon>Magnoliopsida</taxon>
        <taxon>eudicotyledons</taxon>
        <taxon>Gunneridae</taxon>
        <taxon>Pentapetalae</taxon>
        <taxon>rosids</taxon>
        <taxon>fabids</taxon>
        <taxon>Fabales</taxon>
        <taxon>Fabaceae</taxon>
        <taxon>Papilionoideae</taxon>
        <taxon>50 kb inversion clade</taxon>
        <taxon>NPAAA clade</taxon>
        <taxon>indigoferoid/millettioid clade</taxon>
        <taxon>Phaseoleae</taxon>
        <taxon>Glycine</taxon>
        <taxon>Glycine subgen. Soja</taxon>
    </lineage>
</organism>
<dbReference type="Gramene" id="KRH71580">
    <property type="protein sequence ID" value="KRH71580"/>
    <property type="gene ID" value="GLYMA_02G156400"/>
</dbReference>
<evidence type="ECO:0000313" key="5">
    <source>
        <dbReference type="EMBL" id="KRH71580.1"/>
    </source>
</evidence>
<dbReference type="AlphaFoldDB" id="A0A0R0KWX7"/>
<dbReference type="PANTHER" id="PTHR48006">
    <property type="entry name" value="LEUCINE-RICH REPEAT-CONTAINING PROTEIN DDB_G0281931-RELATED"/>
    <property type="match status" value="1"/>
</dbReference>
<keyword evidence="3" id="KW-0812">Transmembrane</keyword>
<dbReference type="PANTHER" id="PTHR48006:SF72">
    <property type="entry name" value="LRR RECEPTOR-LIKE SERINE_THREONINE-PROTEIN KINASE RFK1-RELATED"/>
    <property type="match status" value="1"/>
</dbReference>
<feature type="domain" description="Protein kinase" evidence="4">
    <location>
        <begin position="93"/>
        <end position="197"/>
    </location>
</feature>
<keyword evidence="2" id="KW-0067">ATP-binding</keyword>
<reference evidence="5 6" key="1">
    <citation type="journal article" date="2010" name="Nature">
        <title>Genome sequence of the palaeopolyploid soybean.</title>
        <authorList>
            <person name="Schmutz J."/>
            <person name="Cannon S.B."/>
            <person name="Schlueter J."/>
            <person name="Ma J."/>
            <person name="Mitros T."/>
            <person name="Nelson W."/>
            <person name="Hyten D.L."/>
            <person name="Song Q."/>
            <person name="Thelen J.J."/>
            <person name="Cheng J."/>
            <person name="Xu D."/>
            <person name="Hellsten U."/>
            <person name="May G.D."/>
            <person name="Yu Y."/>
            <person name="Sakurai T."/>
            <person name="Umezawa T."/>
            <person name="Bhattacharyya M.K."/>
            <person name="Sandhu D."/>
            <person name="Valliyodan B."/>
            <person name="Lindquist E."/>
            <person name="Peto M."/>
            <person name="Grant D."/>
            <person name="Shu S."/>
            <person name="Goodstein D."/>
            <person name="Barry K."/>
            <person name="Futrell-Griggs M."/>
            <person name="Abernathy B."/>
            <person name="Du J."/>
            <person name="Tian Z."/>
            <person name="Zhu L."/>
            <person name="Gill N."/>
            <person name="Joshi T."/>
            <person name="Libault M."/>
            <person name="Sethuraman A."/>
            <person name="Zhang X.-C."/>
            <person name="Shinozaki K."/>
            <person name="Nguyen H.T."/>
            <person name="Wing R.A."/>
            <person name="Cregan P."/>
            <person name="Specht J."/>
            <person name="Grimwood J."/>
            <person name="Rokhsar D."/>
            <person name="Stacey G."/>
            <person name="Shoemaker R.C."/>
            <person name="Jackson S.A."/>
        </authorList>
    </citation>
    <scope>NUCLEOTIDE SEQUENCE [LARGE SCALE GENOMIC DNA]</scope>
    <source>
        <strain evidence="6">cv. Williams 82</strain>
        <tissue evidence="5">Callus</tissue>
    </source>
</reference>
<dbReference type="Gene3D" id="3.30.200.20">
    <property type="entry name" value="Phosphorylase Kinase, domain 1"/>
    <property type="match status" value="1"/>
</dbReference>
<gene>
    <name evidence="5" type="ORF">GLYMA_02G156400</name>
</gene>
<proteinExistence type="predicted"/>
<dbReference type="InterPro" id="IPR051824">
    <property type="entry name" value="LRR_Rcpt-Like_S/T_Kinase"/>
</dbReference>
<evidence type="ECO:0000259" key="4">
    <source>
        <dbReference type="PROSITE" id="PS50011"/>
    </source>
</evidence>
<dbReference type="InterPro" id="IPR001245">
    <property type="entry name" value="Ser-Thr/Tyr_kinase_cat_dom"/>
</dbReference>
<dbReference type="Pfam" id="PF07714">
    <property type="entry name" value="PK_Tyr_Ser-Thr"/>
    <property type="match status" value="1"/>
</dbReference>
<keyword evidence="3" id="KW-0472">Membrane</keyword>
<keyword evidence="2" id="KW-0547">Nucleotide-binding</keyword>
<keyword evidence="7" id="KW-1185">Reference proteome</keyword>
<dbReference type="InterPro" id="IPR017441">
    <property type="entry name" value="Protein_kinase_ATP_BS"/>
</dbReference>
<dbReference type="GO" id="GO:0004672">
    <property type="term" value="F:protein kinase activity"/>
    <property type="evidence" value="ECO:0007669"/>
    <property type="project" value="InterPro"/>
</dbReference>
<feature type="binding site" evidence="2">
    <location>
        <position position="121"/>
    </location>
    <ligand>
        <name>ATP</name>
        <dbReference type="ChEBI" id="CHEBI:30616"/>
    </ligand>
</feature>
<evidence type="ECO:0000313" key="6">
    <source>
        <dbReference type="EnsemblPlants" id="KRH71580"/>
    </source>
</evidence>
<dbReference type="FunFam" id="3.30.200.20:FF:000217">
    <property type="entry name" value="probable LRR receptor-like serine/threonine-protein kinase At1g53430"/>
    <property type="match status" value="1"/>
</dbReference>
<dbReference type="PROSITE" id="PS50011">
    <property type="entry name" value="PROTEIN_KINASE_DOM"/>
    <property type="match status" value="1"/>
</dbReference>
<dbReference type="InterPro" id="IPR000719">
    <property type="entry name" value="Prot_kinase_dom"/>
</dbReference>
<evidence type="ECO:0000256" key="2">
    <source>
        <dbReference type="PROSITE-ProRule" id="PRU10141"/>
    </source>
</evidence>
<keyword evidence="3" id="KW-1133">Transmembrane helix</keyword>
<dbReference type="Proteomes" id="UP000008827">
    <property type="component" value="Chromosome 2"/>
</dbReference>
<name>A0A0R0KWX7_SOYBN</name>
<dbReference type="EMBL" id="CM000835">
    <property type="protein sequence ID" value="KRH71580.1"/>
    <property type="molecule type" value="Genomic_DNA"/>
</dbReference>
<dbReference type="SMR" id="A0A0R0KWX7"/>
<dbReference type="OMA" id="CCESKEK"/>
<dbReference type="PaxDb" id="3847-GLYMA02G18031.1"/>
<sequence length="197" mass="22654">MCWSLFYHYKCHESDAQHKDSKPCSDQKNARHKIIVGVGFGVTALCLVFIIVGIFWWKGYFKRIIRTIKGTERQDSQKGIFTLKQIRDATYDFTPDNMIGEGGFGHVYKGQLSDGTLIAVKQLSSKSRQGNREFLNEIGMISCLHHLNLVKLHGCCMERDQLILVYEYMESNSLARALFSEFLPKVQTIVFVFYLVI</sequence>
<dbReference type="SUPFAM" id="SSF56112">
    <property type="entry name" value="Protein kinase-like (PK-like)"/>
    <property type="match status" value="1"/>
</dbReference>
<reference evidence="5" key="3">
    <citation type="submission" date="2018-07" db="EMBL/GenBank/DDBJ databases">
        <title>WGS assembly of Glycine max.</title>
        <authorList>
            <person name="Schmutz J."/>
            <person name="Cannon S."/>
            <person name="Schlueter J."/>
            <person name="Ma J."/>
            <person name="Mitros T."/>
            <person name="Nelson W."/>
            <person name="Hyten D."/>
            <person name="Song Q."/>
            <person name="Thelen J."/>
            <person name="Cheng J."/>
            <person name="Xu D."/>
            <person name="Hellsten U."/>
            <person name="May G."/>
            <person name="Yu Y."/>
            <person name="Sakurai T."/>
            <person name="Umezawa T."/>
            <person name="Bhattacharyya M."/>
            <person name="Sandhu D."/>
            <person name="Valliyodan B."/>
            <person name="Lindquist E."/>
            <person name="Peto M."/>
            <person name="Grant D."/>
            <person name="Shu S."/>
            <person name="Goodstein D."/>
            <person name="Barry K."/>
            <person name="Futrell-Griggs M."/>
            <person name="Abernathy B."/>
            <person name="Du J."/>
            <person name="Tian Z."/>
            <person name="Zhu L."/>
            <person name="Gill N."/>
            <person name="Joshi T."/>
            <person name="Libault M."/>
            <person name="Sethuraman A."/>
            <person name="Zhang X."/>
            <person name="Shinozaki K."/>
            <person name="Nguyen H."/>
            <person name="Wing R."/>
            <person name="Cregan P."/>
            <person name="Specht J."/>
            <person name="Grimwood J."/>
            <person name="Rokhsar D."/>
            <person name="Stacey G."/>
            <person name="Shoemaker R."/>
            <person name="Jackson S."/>
        </authorList>
    </citation>
    <scope>NUCLEOTIDE SEQUENCE</scope>
    <source>
        <tissue evidence="5">Callus</tissue>
    </source>
</reference>
<dbReference type="GO" id="GO:0005524">
    <property type="term" value="F:ATP binding"/>
    <property type="evidence" value="ECO:0007669"/>
    <property type="project" value="UniProtKB-UniRule"/>
</dbReference>
<dbReference type="EnsemblPlants" id="KRH71580">
    <property type="protein sequence ID" value="KRH71580"/>
    <property type="gene ID" value="GLYMA_02G156400"/>
</dbReference>
<evidence type="ECO:0000256" key="1">
    <source>
        <dbReference type="ARBA" id="ARBA00004479"/>
    </source>
</evidence>
<reference evidence="6" key="2">
    <citation type="submission" date="2018-02" db="UniProtKB">
        <authorList>
            <consortium name="EnsemblPlants"/>
        </authorList>
    </citation>
    <scope>IDENTIFICATION</scope>
    <source>
        <strain evidence="6">Williams 82</strain>
    </source>
</reference>
<evidence type="ECO:0000313" key="7">
    <source>
        <dbReference type="Proteomes" id="UP000008827"/>
    </source>
</evidence>